<accession>A0A2D4L8Y8</accession>
<evidence type="ECO:0000256" key="1">
    <source>
        <dbReference type="SAM" id="Coils"/>
    </source>
</evidence>
<evidence type="ECO:0000313" key="3">
    <source>
        <dbReference type="EMBL" id="LAB17454.1"/>
    </source>
</evidence>
<feature type="region of interest" description="Disordered" evidence="2">
    <location>
        <begin position="181"/>
        <end position="242"/>
    </location>
</feature>
<feature type="coiled-coil region" evidence="1">
    <location>
        <begin position="273"/>
        <end position="316"/>
    </location>
</feature>
<dbReference type="EMBL" id="IACM01001993">
    <property type="protein sequence ID" value="LAB17454.1"/>
    <property type="molecule type" value="Transcribed_RNA"/>
</dbReference>
<evidence type="ECO:0000256" key="2">
    <source>
        <dbReference type="SAM" id="MobiDB-lite"/>
    </source>
</evidence>
<feature type="region of interest" description="Disordered" evidence="2">
    <location>
        <begin position="1"/>
        <end position="61"/>
    </location>
</feature>
<protein>
    <submittedName>
        <fullName evidence="3">Uncharacterized protein</fullName>
    </submittedName>
</protein>
<reference evidence="3" key="2">
    <citation type="submission" date="2017-11" db="EMBL/GenBank/DDBJ databases">
        <title>Coralsnake Venomics: Analyses of Venom Gland Transcriptomes and Proteomes of Six Brazilian Taxa.</title>
        <authorList>
            <person name="Aird S.D."/>
            <person name="Jorge da Silva N."/>
            <person name="Qiu L."/>
            <person name="Villar-Briones A."/>
            <person name="Aparecida-Saddi V."/>
            <person name="Campos-Telles M.P."/>
            <person name="Grau M."/>
            <person name="Mikheyev A.S."/>
        </authorList>
    </citation>
    <scope>NUCLEOTIDE SEQUENCE</scope>
    <source>
        <tissue evidence="3">Venom_gland</tissue>
    </source>
</reference>
<proteinExistence type="predicted"/>
<keyword evidence="1" id="KW-0175">Coiled coil</keyword>
<organism evidence="3">
    <name type="scientific">Micrurus spixii</name>
    <name type="common">Amazon coral snake</name>
    <dbReference type="NCBI Taxonomy" id="129469"/>
    <lineage>
        <taxon>Eukaryota</taxon>
        <taxon>Metazoa</taxon>
        <taxon>Chordata</taxon>
        <taxon>Craniata</taxon>
        <taxon>Vertebrata</taxon>
        <taxon>Euteleostomi</taxon>
        <taxon>Lepidosauria</taxon>
        <taxon>Squamata</taxon>
        <taxon>Bifurcata</taxon>
        <taxon>Unidentata</taxon>
        <taxon>Episquamata</taxon>
        <taxon>Toxicofera</taxon>
        <taxon>Serpentes</taxon>
        <taxon>Colubroidea</taxon>
        <taxon>Elapidae</taxon>
        <taxon>Elapinae</taxon>
        <taxon>Micrurus</taxon>
    </lineage>
</organism>
<feature type="compositionally biased region" description="Polar residues" evidence="2">
    <location>
        <begin position="29"/>
        <end position="43"/>
    </location>
</feature>
<feature type="compositionally biased region" description="Polar residues" evidence="2">
    <location>
        <begin position="233"/>
        <end position="242"/>
    </location>
</feature>
<reference evidence="3" key="1">
    <citation type="submission" date="2017-07" db="EMBL/GenBank/DDBJ databases">
        <authorList>
            <person name="Mikheyev A."/>
            <person name="Grau M."/>
        </authorList>
    </citation>
    <scope>NUCLEOTIDE SEQUENCE</scope>
    <source>
        <tissue evidence="3">Venom_gland</tissue>
    </source>
</reference>
<dbReference type="AlphaFoldDB" id="A0A2D4L8Y8"/>
<name>A0A2D4L8Y8_9SAUR</name>
<sequence length="322" mass="35325">MATASAMTDVSDVPEDSNSPPTLDANVEPDSQNQPSEVQTSTEAAIPQHAYNLRKQRKPSPPVMANLRKAWKRQCSHHAQAWTTLVQLCSTPTDQLSYEDLSKMQELIQSSFEQWRDSASRLQDLQSHLEGPNILQHIQQLQQSYDENETYVRESLASLQATIFITLQQDVLSREKATSSIAHVSSSHHSKKASSIHTRPARLQAGSSVSHQKSAAGSRHSSRASYRHSGASQASKAASYTERTAQTEIEAAVADAELRAAEEVAWQKESVAAQQAELAKAQANQQAELANQQAELAKAQAKLELAEQHIDLAKNMAKAAAW</sequence>